<dbReference type="EC" id="2.5.1.78" evidence="3 7"/>
<feature type="binding site" evidence="7">
    <location>
        <position position="113"/>
    </location>
    <ligand>
        <name>5-amino-6-(D-ribitylamino)uracil</name>
        <dbReference type="ChEBI" id="CHEBI:15934"/>
    </ligand>
</feature>
<reference evidence="8 9" key="1">
    <citation type="submission" date="2024-01" db="EMBL/GenBank/DDBJ databases">
        <authorList>
            <person name="Botero Cardona J."/>
        </authorList>
    </citation>
    <scope>NUCLEOTIDE SEQUENCE [LARGE SCALE GENOMIC DNA]</scope>
    <source>
        <strain evidence="8 9">LMG 33000</strain>
    </source>
</reference>
<dbReference type="EMBL" id="CAWVOH010000001">
    <property type="protein sequence ID" value="CAK8053968.1"/>
    <property type="molecule type" value="Genomic_DNA"/>
</dbReference>
<comment type="catalytic activity">
    <reaction evidence="6 7">
        <text>(2S)-2-hydroxy-3-oxobutyl phosphate + 5-amino-6-(D-ribitylamino)uracil = 6,7-dimethyl-8-(1-D-ribityl)lumazine + phosphate + 2 H2O + H(+)</text>
        <dbReference type="Rhea" id="RHEA:26152"/>
        <dbReference type="ChEBI" id="CHEBI:15377"/>
        <dbReference type="ChEBI" id="CHEBI:15378"/>
        <dbReference type="ChEBI" id="CHEBI:15934"/>
        <dbReference type="ChEBI" id="CHEBI:43474"/>
        <dbReference type="ChEBI" id="CHEBI:58201"/>
        <dbReference type="ChEBI" id="CHEBI:58830"/>
        <dbReference type="EC" id="2.5.1.78"/>
    </reaction>
</comment>
<dbReference type="GO" id="GO:0000906">
    <property type="term" value="F:6,7-dimethyl-8-ribityllumazine synthase activity"/>
    <property type="evidence" value="ECO:0007669"/>
    <property type="project" value="UniProtKB-EC"/>
</dbReference>
<evidence type="ECO:0000313" key="9">
    <source>
        <dbReference type="Proteomes" id="UP001314241"/>
    </source>
</evidence>
<accession>A0ABM9N4C0</accession>
<feature type="binding site" evidence="7">
    <location>
        <position position="22"/>
    </location>
    <ligand>
        <name>5-amino-6-(D-ribitylamino)uracil</name>
        <dbReference type="ChEBI" id="CHEBI:15934"/>
    </ligand>
</feature>
<feature type="binding site" evidence="7">
    <location>
        <begin position="80"/>
        <end position="82"/>
    </location>
    <ligand>
        <name>5-amino-6-(D-ribitylamino)uracil</name>
        <dbReference type="ChEBI" id="CHEBI:15934"/>
    </ligand>
</feature>
<comment type="caution">
    <text evidence="8">The sequence shown here is derived from an EMBL/GenBank/DDBJ whole genome shotgun (WGS) entry which is preliminary data.</text>
</comment>
<proteinExistence type="inferred from homology"/>
<dbReference type="Gene3D" id="3.40.50.960">
    <property type="entry name" value="Lumazine/riboflavin synthase"/>
    <property type="match status" value="1"/>
</dbReference>
<feature type="active site" description="Proton donor" evidence="7">
    <location>
        <position position="88"/>
    </location>
</feature>
<sequence length="153" mass="16354">MIYEGQLTDQNQGKFAIVVSRFNSAITERLLSGALASMKMVGVPKEQVDVCWVPGALEIPLMTQKLARSQKYTGIVTLGAVIKGDTDHYDLVINGVAQGVARVSLDEACPIVFGILTTDTLEQAQQRAGGKAGNKGGEVALSLLELCSLYQKI</sequence>
<dbReference type="NCBIfam" id="TIGR00114">
    <property type="entry name" value="lumazine-synth"/>
    <property type="match status" value="1"/>
</dbReference>
<dbReference type="PANTHER" id="PTHR21058:SF0">
    <property type="entry name" value="6,7-DIMETHYL-8-RIBITYLLUMAZINE SYNTHASE"/>
    <property type="match status" value="1"/>
</dbReference>
<comment type="similarity">
    <text evidence="2 7">Belongs to the DMRL synthase family.</text>
</comment>
<dbReference type="InterPro" id="IPR036467">
    <property type="entry name" value="LS/RS_sf"/>
</dbReference>
<evidence type="ECO:0000313" key="8">
    <source>
        <dbReference type="EMBL" id="CAK8053968.1"/>
    </source>
</evidence>
<dbReference type="Proteomes" id="UP001314241">
    <property type="component" value="Unassembled WGS sequence"/>
</dbReference>
<dbReference type="RefSeq" id="WP_349641513.1">
    <property type="nucleotide sequence ID" value="NZ_CAWVOH010000001.1"/>
</dbReference>
<feature type="binding site" evidence="7">
    <location>
        <begin position="56"/>
        <end position="58"/>
    </location>
    <ligand>
        <name>5-amino-6-(D-ribitylamino)uracil</name>
        <dbReference type="ChEBI" id="CHEBI:15934"/>
    </ligand>
</feature>
<evidence type="ECO:0000256" key="6">
    <source>
        <dbReference type="ARBA" id="ARBA00048785"/>
    </source>
</evidence>
<dbReference type="InterPro" id="IPR034964">
    <property type="entry name" value="LS"/>
</dbReference>
<evidence type="ECO:0000256" key="2">
    <source>
        <dbReference type="ARBA" id="ARBA00007424"/>
    </source>
</evidence>
<keyword evidence="4 7" id="KW-0686">Riboflavin biosynthesis</keyword>
<dbReference type="Pfam" id="PF00885">
    <property type="entry name" value="DMRL_synthase"/>
    <property type="match status" value="1"/>
</dbReference>
<dbReference type="CDD" id="cd09209">
    <property type="entry name" value="Lumazine_synthase-I"/>
    <property type="match status" value="1"/>
</dbReference>
<evidence type="ECO:0000256" key="3">
    <source>
        <dbReference type="ARBA" id="ARBA00012664"/>
    </source>
</evidence>
<dbReference type="PANTHER" id="PTHR21058">
    <property type="entry name" value="6,7-DIMETHYL-8-RIBITYLLUMAZINE SYNTHASE DMRL SYNTHASE LUMAZINE SYNTHASE"/>
    <property type="match status" value="1"/>
</dbReference>
<dbReference type="HAMAP" id="MF_00178">
    <property type="entry name" value="Lumazine_synth"/>
    <property type="match status" value="1"/>
</dbReference>
<evidence type="ECO:0000256" key="4">
    <source>
        <dbReference type="ARBA" id="ARBA00022619"/>
    </source>
</evidence>
<feature type="binding site" evidence="7">
    <location>
        <position position="127"/>
    </location>
    <ligand>
        <name>(2S)-2-hydroxy-3-oxobutyl phosphate</name>
        <dbReference type="ChEBI" id="CHEBI:58830"/>
    </ligand>
</feature>
<gene>
    <name evidence="7" type="primary">ribH</name>
    <name evidence="8" type="ORF">R54876_GBNLAHCA_00527</name>
</gene>
<comment type="pathway">
    <text evidence="1 7">Cofactor biosynthesis; riboflavin biosynthesis; riboflavin from 2-hydroxy-3-oxobutyl phosphate and 5-amino-6-(D-ribitylamino)uracil: step 1/2.</text>
</comment>
<keyword evidence="5 7" id="KW-0808">Transferase</keyword>
<feature type="binding site" evidence="7">
    <location>
        <begin position="85"/>
        <end position="86"/>
    </location>
    <ligand>
        <name>(2S)-2-hydroxy-3-oxobutyl phosphate</name>
        <dbReference type="ChEBI" id="CHEBI:58830"/>
    </ligand>
</feature>
<name>A0ABM9N4C0_9LACO</name>
<evidence type="ECO:0000256" key="5">
    <source>
        <dbReference type="ARBA" id="ARBA00022679"/>
    </source>
</evidence>
<dbReference type="SUPFAM" id="SSF52121">
    <property type="entry name" value="Lumazine synthase"/>
    <property type="match status" value="1"/>
</dbReference>
<comment type="function">
    <text evidence="7">Catalyzes the formation of 6,7-dimethyl-8-ribityllumazine by condensation of 5-amino-6-(D-ribitylamino)uracil with 3,4-dihydroxy-2-butanone 4-phosphate. This is the penultimate step in the biosynthesis of riboflavin.</text>
</comment>
<keyword evidence="9" id="KW-1185">Reference proteome</keyword>
<protein>
    <recommendedName>
        <fullName evidence="3 7">6,7-dimethyl-8-ribityllumazine synthase</fullName>
        <shortName evidence="7">DMRL synthase</shortName>
        <shortName evidence="7">LS</shortName>
        <shortName evidence="7">Lumazine synthase</shortName>
        <ecNumber evidence="3 7">2.5.1.78</ecNumber>
    </recommendedName>
</protein>
<dbReference type="InterPro" id="IPR002180">
    <property type="entry name" value="LS/RS"/>
</dbReference>
<evidence type="ECO:0000256" key="7">
    <source>
        <dbReference type="HAMAP-Rule" id="MF_00178"/>
    </source>
</evidence>
<evidence type="ECO:0000256" key="1">
    <source>
        <dbReference type="ARBA" id="ARBA00004917"/>
    </source>
</evidence>
<organism evidence="8 9">
    <name type="scientific">Eupransor demetentiae</name>
    <dbReference type="NCBI Taxonomy" id="3109584"/>
    <lineage>
        <taxon>Bacteria</taxon>
        <taxon>Bacillati</taxon>
        <taxon>Bacillota</taxon>
        <taxon>Bacilli</taxon>
        <taxon>Lactobacillales</taxon>
        <taxon>Lactobacillaceae</taxon>
        <taxon>Eupransor</taxon>
    </lineage>
</organism>